<evidence type="ECO:0000259" key="10">
    <source>
        <dbReference type="PROSITE" id="PS52002"/>
    </source>
</evidence>
<proteinExistence type="inferred from homology"/>
<evidence type="ECO:0000256" key="8">
    <source>
        <dbReference type="ARBA" id="ARBA00023274"/>
    </source>
</evidence>
<keyword evidence="3 9" id="KW-0507">mRNA processing</keyword>
<dbReference type="Proteomes" id="UP000193411">
    <property type="component" value="Unassembled WGS sequence"/>
</dbReference>
<evidence type="ECO:0000313" key="12">
    <source>
        <dbReference type="Proteomes" id="UP000193411"/>
    </source>
</evidence>
<dbReference type="GO" id="GO:0003723">
    <property type="term" value="F:RNA binding"/>
    <property type="evidence" value="ECO:0007669"/>
    <property type="project" value="UniProtKB-KW"/>
</dbReference>
<evidence type="ECO:0000256" key="5">
    <source>
        <dbReference type="ARBA" id="ARBA00022884"/>
    </source>
</evidence>
<dbReference type="STRING" id="765915.A0A1Y2HPQ5"/>
<reference evidence="11 12" key="1">
    <citation type="submission" date="2016-07" db="EMBL/GenBank/DDBJ databases">
        <title>Pervasive Adenine N6-methylation of Active Genes in Fungi.</title>
        <authorList>
            <consortium name="DOE Joint Genome Institute"/>
            <person name="Mondo S.J."/>
            <person name="Dannebaum R.O."/>
            <person name="Kuo R.C."/>
            <person name="Labutti K."/>
            <person name="Haridas S."/>
            <person name="Kuo A."/>
            <person name="Salamov A."/>
            <person name="Ahrendt S.R."/>
            <person name="Lipzen A."/>
            <person name="Sullivan W."/>
            <person name="Andreopoulos W.B."/>
            <person name="Clum A."/>
            <person name="Lindquist E."/>
            <person name="Daum C."/>
            <person name="Ramamoorthy G.K."/>
            <person name="Gryganskyi A."/>
            <person name="Culley D."/>
            <person name="Magnuson J.K."/>
            <person name="James T.Y."/>
            <person name="O'Malley M.A."/>
            <person name="Stajich J.E."/>
            <person name="Spatafora J.W."/>
            <person name="Visel A."/>
            <person name="Grigoriev I.V."/>
        </authorList>
    </citation>
    <scope>NUCLEOTIDE SEQUENCE [LARGE SCALE GENOMIC DNA]</scope>
    <source>
        <strain evidence="11 12">PL171</strain>
    </source>
</reference>
<evidence type="ECO:0000256" key="2">
    <source>
        <dbReference type="ARBA" id="ARBA00006850"/>
    </source>
</evidence>
<evidence type="ECO:0000256" key="9">
    <source>
        <dbReference type="RuleBase" id="RU365049"/>
    </source>
</evidence>
<keyword evidence="4 9" id="KW-0747">Spliceosome</keyword>
<dbReference type="PROSITE" id="PS52002">
    <property type="entry name" value="SM"/>
    <property type="match status" value="1"/>
</dbReference>
<comment type="subcellular location">
    <subcellularLocation>
        <location evidence="1 9">Nucleus</location>
    </subcellularLocation>
</comment>
<dbReference type="PANTHER" id="PTHR23338">
    <property type="entry name" value="SMALL NUCLEAR RIBONUCLEOPROTEIN SM"/>
    <property type="match status" value="1"/>
</dbReference>
<dbReference type="InterPro" id="IPR010920">
    <property type="entry name" value="LSM_dom_sf"/>
</dbReference>
<dbReference type="InterPro" id="IPR027141">
    <property type="entry name" value="LSm4/Sm_D1/D3"/>
</dbReference>
<dbReference type="EMBL" id="MCFL01000016">
    <property type="protein sequence ID" value="ORZ36560.1"/>
    <property type="molecule type" value="Genomic_DNA"/>
</dbReference>
<keyword evidence="5 9" id="KW-0694">RNA-binding</keyword>
<dbReference type="InterPro" id="IPR047575">
    <property type="entry name" value="Sm"/>
</dbReference>
<dbReference type="CDD" id="cd01723">
    <property type="entry name" value="LSm4"/>
    <property type="match status" value="1"/>
</dbReference>
<name>A0A1Y2HPQ5_9FUNG</name>
<evidence type="ECO:0000256" key="6">
    <source>
        <dbReference type="ARBA" id="ARBA00023187"/>
    </source>
</evidence>
<dbReference type="Gene3D" id="2.30.30.100">
    <property type="match status" value="1"/>
</dbReference>
<comment type="similarity">
    <text evidence="2 9">Belongs to the snRNP Sm proteins family.</text>
</comment>
<dbReference type="OrthoDB" id="747253at2759"/>
<keyword evidence="6 9" id="KW-0508">mRNA splicing</keyword>
<dbReference type="AlphaFoldDB" id="A0A1Y2HPQ5"/>
<dbReference type="GO" id="GO:0097525">
    <property type="term" value="C:spliceosomal snRNP complex"/>
    <property type="evidence" value="ECO:0007669"/>
    <property type="project" value="UniProtKB-ARBA"/>
</dbReference>
<dbReference type="SUPFAM" id="SSF50182">
    <property type="entry name" value="Sm-like ribonucleoproteins"/>
    <property type="match status" value="1"/>
</dbReference>
<dbReference type="SMART" id="SM00651">
    <property type="entry name" value="Sm"/>
    <property type="match status" value="1"/>
</dbReference>
<comment type="subunit">
    <text evidence="9">LSm subunits form a heteromer with a doughnut shape.</text>
</comment>
<comment type="function">
    <text evidence="9">Binds specifically to the 3'-terminal U-tract of U6 snRNA.</text>
</comment>
<evidence type="ECO:0000256" key="1">
    <source>
        <dbReference type="ARBA" id="ARBA00004123"/>
    </source>
</evidence>
<sequence>MFPLSLLNAAEGHPVRVELKNGESFNGTMVQCDNLMNLTLNDVLITSAEGDRFWNLKEAYIRGAQIKFLHLPDEVLTTSKTSASAPCSNATSSATDKAMGMAWPGRIPAARWVSKPRRAGWQWSRRIPEPTWRVSAARWVQ</sequence>
<keyword evidence="7 9" id="KW-0539">Nucleus</keyword>
<organism evidence="11 12">
    <name type="scientific">Catenaria anguillulae PL171</name>
    <dbReference type="NCBI Taxonomy" id="765915"/>
    <lineage>
        <taxon>Eukaryota</taxon>
        <taxon>Fungi</taxon>
        <taxon>Fungi incertae sedis</taxon>
        <taxon>Blastocladiomycota</taxon>
        <taxon>Blastocladiomycetes</taxon>
        <taxon>Blastocladiales</taxon>
        <taxon>Catenariaceae</taxon>
        <taxon>Catenaria</taxon>
    </lineage>
</organism>
<protein>
    <recommendedName>
        <fullName evidence="9">LSM complex subunit LSM4</fullName>
    </recommendedName>
</protein>
<evidence type="ECO:0000256" key="4">
    <source>
        <dbReference type="ARBA" id="ARBA00022728"/>
    </source>
</evidence>
<accession>A0A1Y2HPQ5</accession>
<evidence type="ECO:0000256" key="3">
    <source>
        <dbReference type="ARBA" id="ARBA00022664"/>
    </source>
</evidence>
<keyword evidence="8 9" id="KW-0687">Ribonucleoprotein</keyword>
<comment type="caution">
    <text evidence="11">The sequence shown here is derived from an EMBL/GenBank/DDBJ whole genome shotgun (WGS) entry which is preliminary data.</text>
</comment>
<evidence type="ECO:0000313" key="11">
    <source>
        <dbReference type="EMBL" id="ORZ36560.1"/>
    </source>
</evidence>
<dbReference type="InterPro" id="IPR001163">
    <property type="entry name" value="Sm_dom_euk/arc"/>
</dbReference>
<dbReference type="GO" id="GO:0005681">
    <property type="term" value="C:spliceosomal complex"/>
    <property type="evidence" value="ECO:0007669"/>
    <property type="project" value="UniProtKB-UniRule"/>
</dbReference>
<feature type="domain" description="Sm" evidence="10">
    <location>
        <begin position="2"/>
        <end position="75"/>
    </location>
</feature>
<dbReference type="Pfam" id="PF01423">
    <property type="entry name" value="LSM"/>
    <property type="match status" value="1"/>
</dbReference>
<evidence type="ECO:0000256" key="7">
    <source>
        <dbReference type="ARBA" id="ARBA00023242"/>
    </source>
</evidence>
<gene>
    <name evidence="9" type="primary">LSM4</name>
    <name evidence="11" type="ORF">BCR44DRAFT_1388953</name>
</gene>
<dbReference type="InterPro" id="IPR034101">
    <property type="entry name" value="Lsm4"/>
</dbReference>
<keyword evidence="12" id="KW-1185">Reference proteome</keyword>
<dbReference type="GO" id="GO:0000956">
    <property type="term" value="P:nuclear-transcribed mRNA catabolic process"/>
    <property type="evidence" value="ECO:0007669"/>
    <property type="project" value="UniProtKB-UniRule"/>
</dbReference>
<dbReference type="GO" id="GO:0000398">
    <property type="term" value="P:mRNA splicing, via spliceosome"/>
    <property type="evidence" value="ECO:0007669"/>
    <property type="project" value="InterPro"/>
</dbReference>